<keyword evidence="3" id="KW-1185">Reference proteome</keyword>
<evidence type="ECO:0000259" key="1">
    <source>
        <dbReference type="PROSITE" id="PS50144"/>
    </source>
</evidence>
<protein>
    <recommendedName>
        <fullName evidence="1">MATH domain-containing protein</fullName>
    </recommendedName>
</protein>
<dbReference type="Proteomes" id="UP000786811">
    <property type="component" value="Unassembled WGS sequence"/>
</dbReference>
<feature type="domain" description="MATH" evidence="1">
    <location>
        <begin position="9"/>
        <end position="142"/>
    </location>
</feature>
<feature type="non-terminal residue" evidence="2">
    <location>
        <position position="1"/>
    </location>
</feature>
<dbReference type="PROSITE" id="PS50144">
    <property type="entry name" value="MATH"/>
    <property type="match status" value="1"/>
</dbReference>
<gene>
    <name evidence="2" type="ORF">HICCMSTLAB_LOCUS10511</name>
</gene>
<reference evidence="2" key="1">
    <citation type="submission" date="2021-04" db="EMBL/GenBank/DDBJ databases">
        <authorList>
            <person name="Chebbi M.A.C M."/>
        </authorList>
    </citation>
    <scope>NUCLEOTIDE SEQUENCE</scope>
</reference>
<accession>A0A8J2MQE7</accession>
<dbReference type="OrthoDB" id="7676067at2759"/>
<proteinExistence type="predicted"/>
<dbReference type="InterPro" id="IPR008974">
    <property type="entry name" value="TRAF-like"/>
</dbReference>
<sequence>AIPSSNKCSVVFKWSIELLQLIVNPILDEGLVILKSPRFSSGSRFNDSWFLNLSVPVVDAEFKEFVYAGLNMADSEIPETTAEYYVYILNKDNEKCGVKKKCCDNFQRRSGYSYFKVMHINELLEKQDDYFSNDMLTLCVEVISVHDDNAWNANHISLDDEHVHGDKIFPELRNSYSMSSYVDPDTNDTCLIVSGGENLKTYNADSEIWKFNLTSLKYGIFLVNLETWNTNVTSVAGLASLQEHVFSRKVYSAWTRIPTLVDICWDAVLYYHPNLPNESKDIVQIKFGIPWNFLQEKIK</sequence>
<name>A0A8J2MQE7_COTCN</name>
<dbReference type="EMBL" id="CAJNRD030001123">
    <property type="protein sequence ID" value="CAG5101609.1"/>
    <property type="molecule type" value="Genomic_DNA"/>
</dbReference>
<dbReference type="SUPFAM" id="SSF49599">
    <property type="entry name" value="TRAF domain-like"/>
    <property type="match status" value="1"/>
</dbReference>
<evidence type="ECO:0000313" key="2">
    <source>
        <dbReference type="EMBL" id="CAG5101609.1"/>
    </source>
</evidence>
<dbReference type="InterPro" id="IPR002083">
    <property type="entry name" value="MATH/TRAF_dom"/>
</dbReference>
<organism evidence="2 3">
    <name type="scientific">Cotesia congregata</name>
    <name type="common">Parasitoid wasp</name>
    <name type="synonym">Apanteles congregatus</name>
    <dbReference type="NCBI Taxonomy" id="51543"/>
    <lineage>
        <taxon>Eukaryota</taxon>
        <taxon>Metazoa</taxon>
        <taxon>Ecdysozoa</taxon>
        <taxon>Arthropoda</taxon>
        <taxon>Hexapoda</taxon>
        <taxon>Insecta</taxon>
        <taxon>Pterygota</taxon>
        <taxon>Neoptera</taxon>
        <taxon>Endopterygota</taxon>
        <taxon>Hymenoptera</taxon>
        <taxon>Apocrita</taxon>
        <taxon>Ichneumonoidea</taxon>
        <taxon>Braconidae</taxon>
        <taxon>Microgastrinae</taxon>
        <taxon>Cotesia</taxon>
    </lineage>
</organism>
<evidence type="ECO:0000313" key="3">
    <source>
        <dbReference type="Proteomes" id="UP000786811"/>
    </source>
</evidence>
<comment type="caution">
    <text evidence="2">The sequence shown here is derived from an EMBL/GenBank/DDBJ whole genome shotgun (WGS) entry which is preliminary data.</text>
</comment>
<dbReference type="AlphaFoldDB" id="A0A8J2MQE7"/>
<dbReference type="Gene3D" id="2.60.210.10">
    <property type="entry name" value="Apoptosis, Tumor Necrosis Factor Receptor Associated Protein 2, Chain A"/>
    <property type="match status" value="1"/>
</dbReference>